<dbReference type="Gene3D" id="2.60.40.10">
    <property type="entry name" value="Immunoglobulins"/>
    <property type="match status" value="1"/>
</dbReference>
<dbReference type="PRINTS" id="PR00344">
    <property type="entry name" value="BCTRLSENSOR"/>
</dbReference>
<dbReference type="InterPro" id="IPR036097">
    <property type="entry name" value="HisK_dim/P_sf"/>
</dbReference>
<dbReference type="InterPro" id="IPR003594">
    <property type="entry name" value="HATPase_dom"/>
</dbReference>
<evidence type="ECO:0000256" key="10">
    <source>
        <dbReference type="ARBA" id="ARBA00023163"/>
    </source>
</evidence>
<evidence type="ECO:0000256" key="11">
    <source>
        <dbReference type="PROSITE-ProRule" id="PRU00169"/>
    </source>
</evidence>
<dbReference type="eggNOG" id="COG0745">
    <property type="taxonomic scope" value="Bacteria"/>
</dbReference>
<evidence type="ECO:0000256" key="2">
    <source>
        <dbReference type="ARBA" id="ARBA00012438"/>
    </source>
</evidence>
<evidence type="ECO:0000256" key="12">
    <source>
        <dbReference type="SAM" id="Phobius"/>
    </source>
</evidence>
<dbReference type="SUPFAM" id="SSF47384">
    <property type="entry name" value="Homodimeric domain of signal transducing histidine kinase"/>
    <property type="match status" value="1"/>
</dbReference>
<keyword evidence="4" id="KW-0808">Transferase</keyword>
<feature type="domain" description="Histidine kinase" evidence="14">
    <location>
        <begin position="841"/>
        <end position="1061"/>
    </location>
</feature>
<accession>W7XUE9</accession>
<dbReference type="InterPro" id="IPR009057">
    <property type="entry name" value="Homeodomain-like_sf"/>
</dbReference>
<evidence type="ECO:0000313" key="16">
    <source>
        <dbReference type="EMBL" id="GAF01625.1"/>
    </source>
</evidence>
<dbReference type="Pfam" id="PF00512">
    <property type="entry name" value="HisKA"/>
    <property type="match status" value="1"/>
</dbReference>
<dbReference type="Gene3D" id="2.130.10.10">
    <property type="entry name" value="YVTN repeat-like/Quinoprotein amine dehydrogenase"/>
    <property type="match status" value="3"/>
</dbReference>
<dbReference type="EMBL" id="BAMD01000002">
    <property type="protein sequence ID" value="GAF01625.1"/>
    <property type="molecule type" value="Genomic_DNA"/>
</dbReference>
<keyword evidence="12" id="KW-1133">Transmembrane helix</keyword>
<comment type="caution">
    <text evidence="16">The sequence shown here is derived from an EMBL/GenBank/DDBJ whole genome shotgun (WGS) entry which is preliminary data.</text>
</comment>
<dbReference type="SUPFAM" id="SSF46689">
    <property type="entry name" value="Homeodomain-like"/>
    <property type="match status" value="1"/>
</dbReference>
<dbReference type="eggNOG" id="COG5002">
    <property type="taxonomic scope" value="Bacteria"/>
</dbReference>
<dbReference type="InterPro" id="IPR003661">
    <property type="entry name" value="HisK_dim/P_dom"/>
</dbReference>
<dbReference type="FunFam" id="3.30.565.10:FF:000037">
    <property type="entry name" value="Hybrid sensor histidine kinase/response regulator"/>
    <property type="match status" value="1"/>
</dbReference>
<dbReference type="STRING" id="869213.GCA_000517085_03254"/>
<feature type="domain" description="Response regulatory" evidence="15">
    <location>
        <begin position="1101"/>
        <end position="1216"/>
    </location>
</feature>
<feature type="modified residue" description="4-aspartylphosphate" evidence="11">
    <location>
        <position position="1149"/>
    </location>
</feature>
<gene>
    <name evidence="16" type="ORF">JCM21142_237</name>
</gene>
<evidence type="ECO:0000256" key="7">
    <source>
        <dbReference type="ARBA" id="ARBA00022840"/>
    </source>
</evidence>
<dbReference type="InterPro" id="IPR011006">
    <property type="entry name" value="CheY-like_superfamily"/>
</dbReference>
<dbReference type="eggNOG" id="COG3292">
    <property type="taxonomic scope" value="Bacteria"/>
</dbReference>
<evidence type="ECO:0000259" key="13">
    <source>
        <dbReference type="PROSITE" id="PS01124"/>
    </source>
</evidence>
<dbReference type="Pfam" id="PF00072">
    <property type="entry name" value="Response_reg"/>
    <property type="match status" value="1"/>
</dbReference>
<keyword evidence="17" id="KW-1185">Reference proteome</keyword>
<evidence type="ECO:0000256" key="1">
    <source>
        <dbReference type="ARBA" id="ARBA00000085"/>
    </source>
</evidence>
<dbReference type="Proteomes" id="UP000019402">
    <property type="component" value="Unassembled WGS sequence"/>
</dbReference>
<dbReference type="FunFam" id="1.10.287.130:FF:000045">
    <property type="entry name" value="Two-component system sensor histidine kinase/response regulator"/>
    <property type="match status" value="1"/>
</dbReference>
<keyword evidence="8" id="KW-0902">Two-component regulatory system</keyword>
<comment type="catalytic activity">
    <reaction evidence="1">
        <text>ATP + protein L-histidine = ADP + protein N-phospho-L-histidine.</text>
        <dbReference type="EC" id="2.7.13.3"/>
    </reaction>
</comment>
<evidence type="ECO:0000256" key="9">
    <source>
        <dbReference type="ARBA" id="ARBA00023015"/>
    </source>
</evidence>
<evidence type="ECO:0000256" key="5">
    <source>
        <dbReference type="ARBA" id="ARBA00022741"/>
    </source>
</evidence>
<dbReference type="SUPFAM" id="SSF63829">
    <property type="entry name" value="Calcium-dependent phosphotriesterase"/>
    <property type="match status" value="2"/>
</dbReference>
<dbReference type="InterPro" id="IPR036890">
    <property type="entry name" value="HATPase_C_sf"/>
</dbReference>
<dbReference type="InterPro" id="IPR005467">
    <property type="entry name" value="His_kinase_dom"/>
</dbReference>
<keyword evidence="12" id="KW-0472">Membrane</keyword>
<feature type="domain" description="HTH araC/xylS-type" evidence="13">
    <location>
        <begin position="1248"/>
        <end position="1347"/>
    </location>
</feature>
<dbReference type="InterPro" id="IPR001789">
    <property type="entry name" value="Sig_transdc_resp-reg_receiver"/>
</dbReference>
<dbReference type="SMART" id="SM00448">
    <property type="entry name" value="REC"/>
    <property type="match status" value="1"/>
</dbReference>
<dbReference type="InterPro" id="IPR011110">
    <property type="entry name" value="Reg_prop"/>
</dbReference>
<name>W7XUE9_9BACT</name>
<evidence type="ECO:0000259" key="14">
    <source>
        <dbReference type="PROSITE" id="PS50109"/>
    </source>
</evidence>
<dbReference type="SMART" id="SM00388">
    <property type="entry name" value="HisKA"/>
    <property type="match status" value="1"/>
</dbReference>
<dbReference type="CDD" id="cd00082">
    <property type="entry name" value="HisKA"/>
    <property type="match status" value="1"/>
</dbReference>
<keyword evidence="7" id="KW-0067">ATP-binding</keyword>
<evidence type="ECO:0000256" key="6">
    <source>
        <dbReference type="ARBA" id="ARBA00022777"/>
    </source>
</evidence>
<proteinExistence type="predicted"/>
<dbReference type="InterPro" id="IPR015943">
    <property type="entry name" value="WD40/YVTN_repeat-like_dom_sf"/>
</dbReference>
<evidence type="ECO:0000259" key="15">
    <source>
        <dbReference type="PROSITE" id="PS50110"/>
    </source>
</evidence>
<dbReference type="Pfam" id="PF07495">
    <property type="entry name" value="Y_Y_Y"/>
    <property type="match status" value="1"/>
</dbReference>
<dbReference type="Pfam" id="PF12833">
    <property type="entry name" value="HTH_18"/>
    <property type="match status" value="1"/>
</dbReference>
<evidence type="ECO:0000256" key="4">
    <source>
        <dbReference type="ARBA" id="ARBA00022679"/>
    </source>
</evidence>
<dbReference type="EC" id="2.7.13.3" evidence="2"/>
<dbReference type="SMART" id="SM00387">
    <property type="entry name" value="HATPase_c"/>
    <property type="match status" value="1"/>
</dbReference>
<reference evidence="16 17" key="1">
    <citation type="journal article" date="2014" name="Genome Announc.">
        <title>Draft Genome Sequence of Cytophaga fermentans JCM 21142T, a Facultative Anaerobe Isolated from Marine Mud.</title>
        <authorList>
            <person name="Starns D."/>
            <person name="Oshima K."/>
            <person name="Suda W."/>
            <person name="Iino T."/>
            <person name="Yuki M."/>
            <person name="Inoue J."/>
            <person name="Kitamura K."/>
            <person name="Iida T."/>
            <person name="Darby A."/>
            <person name="Hattori M."/>
            <person name="Ohkuma M."/>
        </authorList>
    </citation>
    <scope>NUCLEOTIDE SEQUENCE [LARGE SCALE GENOMIC DNA]</scope>
    <source>
        <strain evidence="16 17">JCM 21142</strain>
    </source>
</reference>
<dbReference type="PANTHER" id="PTHR43547:SF2">
    <property type="entry name" value="HYBRID SIGNAL TRANSDUCTION HISTIDINE KINASE C"/>
    <property type="match status" value="1"/>
</dbReference>
<keyword evidence="3 11" id="KW-0597">Phosphoprotein</keyword>
<dbReference type="PROSITE" id="PS01124">
    <property type="entry name" value="HTH_ARAC_FAMILY_2"/>
    <property type="match status" value="1"/>
</dbReference>
<dbReference type="InterPro" id="IPR004358">
    <property type="entry name" value="Sig_transdc_His_kin-like_C"/>
</dbReference>
<dbReference type="SUPFAM" id="SSF52172">
    <property type="entry name" value="CheY-like"/>
    <property type="match status" value="1"/>
</dbReference>
<keyword evidence="9" id="KW-0805">Transcription regulation</keyword>
<evidence type="ECO:0000256" key="3">
    <source>
        <dbReference type="ARBA" id="ARBA00022553"/>
    </source>
</evidence>
<dbReference type="Gene3D" id="1.10.287.130">
    <property type="match status" value="1"/>
</dbReference>
<sequence>MSLGIFIVAGVKKTVKYYLLLIFLSISFLASAQLVKFQKLSMGDGLSDSRVRCIGQDRYGFMWLGTSHGLNIYDGTQFRHFFSDAEDSASIPGNDITKMVFQEDSIWLGTRLGLGLMNVVSKECKRIDLGTNFDVRTLFLEKDKSILWVGTSTGLIKYDIRSGKIQEFNTHNSNISHNTVRSLYKDTSGNLWVGTFDKLNKLSLNSTVFEVVDLKQDYNPKIKNDLVLSILPDDTTNDSILWIGTQTGLVHFNRFKREMRFFRDDNSKLVNSVSKTLLKASEHKLWIGTDFGLGEMNKDFDIQLHFHDPFNASSLANNTVWDVFEDDSGTMWFATNNGVSILSRNNNRFQFYPLVFNQANNVIGYEVRDMIEDSECNLWLATQSGVVKFNSEKQLKEIFNAEQALSKKLILNETRSVLEDREGKIWIATNGGVAVWNPLTKTLSHYTADFEAGSGLRSNYITGFFELDDQTILVNSYRGLHRKVEHNGLTGFEFIRNIPNVSAFHDQFLWSFKGSKLLKTNTKSFETFEEVDFRMNDKLFLKSILFSENDIVWLGVKNGLIKYDLGSKKYEFYEIKSNKTFSLINLLADDDGSIWASSSSALLKFSPKTKLFDIYPNGKEVPISRFVEDCCLKRSNGELIFGGQDGFIKFSPADVTKSNYRAPVKFTNLYISNKSISVGEKVKGKILLKKDISFTEDLELDYASGSFLIAFSSLHFGDRNGIRYAYRLEGEDYDWNYINSNVGQASYANLHAGKYKLRVKGTNNDGVWNPEEAVMNIRIHPPLLASPFFIVIYFILLVFIILAIFYYYSRQSEMRNQLKIIRLENQHAEDIDRSRQQFFTNISHELATPLSLIIGSIEKLGKASELKQKSKKYVQIIENNVRRLLWLNNQLFDFRKLENKSLSLKISEFEVVEFSNKVFGLFVDKAEQKNIAYTFISDMDHLLVKMDFRKLETILFNLLSNAFKFTPSGGTITLTIGSDDLESGNSMFISVKDSGVGLSEEDQQRIFERFYQSDDAKKMERGSGIGLSLVKEYAKMHEGKVVVNSQLGQGSEFKVFLSLQLDYDRSEPFSTGQDNSEPLLKPQTDVKIHDTIANESTGYPTILLVEDDKEIAEFIQFSLKDNYKFSVASNGKKAFQVIAETMPDLVISDVSMPEMDGIEFTKRFKSNSKTAHIPLILLTGKSEKEVQIAGFKNGADAYILKPFEIDLLEIRIENLLKDRVRFSQHMKIDRIAKPTEKSIVSADEKLLKQIVACIENFMTDSELNVEKICKETGVSHSTLYRKVKNLTGQNVNELIRTVRVRRAAQLLATKKFSVAEVMYETGFSNHSYFSKCFRKLYKVSPKEYIDHI</sequence>
<keyword evidence="5" id="KW-0547">Nucleotide-binding</keyword>
<keyword evidence="12" id="KW-0812">Transmembrane</keyword>
<dbReference type="InterPro" id="IPR011123">
    <property type="entry name" value="Y_Y_Y"/>
</dbReference>
<dbReference type="Gene3D" id="3.40.50.2300">
    <property type="match status" value="1"/>
</dbReference>
<dbReference type="GO" id="GO:0003700">
    <property type="term" value="F:DNA-binding transcription factor activity"/>
    <property type="evidence" value="ECO:0007669"/>
    <property type="project" value="InterPro"/>
</dbReference>
<dbReference type="PROSITE" id="PS50109">
    <property type="entry name" value="HIS_KIN"/>
    <property type="match status" value="1"/>
</dbReference>
<evidence type="ECO:0000256" key="8">
    <source>
        <dbReference type="ARBA" id="ARBA00023012"/>
    </source>
</evidence>
<protein>
    <recommendedName>
        <fullName evidence="2">histidine kinase</fullName>
        <ecNumber evidence="2">2.7.13.3</ecNumber>
    </recommendedName>
</protein>
<dbReference type="GO" id="GO:0000155">
    <property type="term" value="F:phosphorelay sensor kinase activity"/>
    <property type="evidence" value="ECO:0007669"/>
    <property type="project" value="InterPro"/>
</dbReference>
<dbReference type="CDD" id="cd00075">
    <property type="entry name" value="HATPase"/>
    <property type="match status" value="1"/>
</dbReference>
<dbReference type="Gene3D" id="3.30.565.10">
    <property type="entry name" value="Histidine kinase-like ATPase, C-terminal domain"/>
    <property type="match status" value="1"/>
</dbReference>
<dbReference type="GO" id="GO:0043565">
    <property type="term" value="F:sequence-specific DNA binding"/>
    <property type="evidence" value="ECO:0007669"/>
    <property type="project" value="InterPro"/>
</dbReference>
<dbReference type="SUPFAM" id="SSF55874">
    <property type="entry name" value="ATPase domain of HSP90 chaperone/DNA topoisomerase II/histidine kinase"/>
    <property type="match status" value="1"/>
</dbReference>
<dbReference type="Pfam" id="PF07494">
    <property type="entry name" value="Reg_prop"/>
    <property type="match status" value="3"/>
</dbReference>
<dbReference type="InterPro" id="IPR013783">
    <property type="entry name" value="Ig-like_fold"/>
</dbReference>
<dbReference type="InterPro" id="IPR018060">
    <property type="entry name" value="HTH_AraC"/>
</dbReference>
<dbReference type="PANTHER" id="PTHR43547">
    <property type="entry name" value="TWO-COMPONENT HISTIDINE KINASE"/>
    <property type="match status" value="1"/>
</dbReference>
<dbReference type="SMART" id="SM00342">
    <property type="entry name" value="HTH_ARAC"/>
    <property type="match status" value="1"/>
</dbReference>
<dbReference type="GO" id="GO:0005524">
    <property type="term" value="F:ATP binding"/>
    <property type="evidence" value="ECO:0007669"/>
    <property type="project" value="UniProtKB-KW"/>
</dbReference>
<evidence type="ECO:0000313" key="17">
    <source>
        <dbReference type="Proteomes" id="UP000019402"/>
    </source>
</evidence>
<organism evidence="16 17">
    <name type="scientific">Saccharicrinis fermentans DSM 9555 = JCM 21142</name>
    <dbReference type="NCBI Taxonomy" id="869213"/>
    <lineage>
        <taxon>Bacteria</taxon>
        <taxon>Pseudomonadati</taxon>
        <taxon>Bacteroidota</taxon>
        <taxon>Bacteroidia</taxon>
        <taxon>Marinilabiliales</taxon>
        <taxon>Marinilabiliaceae</taxon>
        <taxon>Saccharicrinis</taxon>
    </lineage>
</organism>
<feature type="transmembrane region" description="Helical" evidence="12">
    <location>
        <begin position="784"/>
        <end position="808"/>
    </location>
</feature>
<keyword evidence="10" id="KW-0804">Transcription</keyword>
<dbReference type="Pfam" id="PF02518">
    <property type="entry name" value="HATPase_c"/>
    <property type="match status" value="1"/>
</dbReference>
<dbReference type="PROSITE" id="PS50110">
    <property type="entry name" value="RESPONSE_REGULATORY"/>
    <property type="match status" value="1"/>
</dbReference>
<dbReference type="Gene3D" id="1.10.10.60">
    <property type="entry name" value="Homeodomain-like"/>
    <property type="match status" value="1"/>
</dbReference>
<keyword evidence="6" id="KW-0418">Kinase</keyword>